<reference evidence="7" key="1">
    <citation type="submission" date="2025-08" db="UniProtKB">
        <authorList>
            <consortium name="Ensembl"/>
        </authorList>
    </citation>
    <scope>IDENTIFICATION</scope>
</reference>
<dbReference type="AlphaFoldDB" id="A0A8C9PJX8"/>
<dbReference type="GO" id="GO:0005737">
    <property type="term" value="C:cytoplasm"/>
    <property type="evidence" value="ECO:0007669"/>
    <property type="project" value="TreeGrafter"/>
</dbReference>
<evidence type="ECO:0000256" key="2">
    <source>
        <dbReference type="ARBA" id="ARBA00022801"/>
    </source>
</evidence>
<evidence type="ECO:0000256" key="3">
    <source>
        <dbReference type="ARBA" id="ARBA00023098"/>
    </source>
</evidence>
<feature type="compositionally biased region" description="Pro residues" evidence="5">
    <location>
        <begin position="449"/>
        <end position="469"/>
    </location>
</feature>
<proteinExistence type="predicted"/>
<keyword evidence="8" id="KW-1185">Reference proteome</keyword>
<feature type="region of interest" description="Disordered" evidence="5">
    <location>
        <begin position="434"/>
        <end position="469"/>
    </location>
</feature>
<dbReference type="Gene3D" id="3.40.1090.10">
    <property type="entry name" value="Cytosolic phospholipase A2 catalytic domain"/>
    <property type="match status" value="1"/>
</dbReference>
<keyword evidence="2" id="KW-0378">Hydrolase</keyword>
<feature type="domain" description="PNPLA" evidence="6">
    <location>
        <begin position="1"/>
        <end position="223"/>
    </location>
</feature>
<organism evidence="7 8">
    <name type="scientific">Spermophilus dauricus</name>
    <name type="common">Daurian ground squirrel</name>
    <dbReference type="NCBI Taxonomy" id="99837"/>
    <lineage>
        <taxon>Eukaryota</taxon>
        <taxon>Metazoa</taxon>
        <taxon>Chordata</taxon>
        <taxon>Craniata</taxon>
        <taxon>Vertebrata</taxon>
        <taxon>Euteleostomi</taxon>
        <taxon>Mammalia</taxon>
        <taxon>Eutheria</taxon>
        <taxon>Euarchontoglires</taxon>
        <taxon>Glires</taxon>
        <taxon>Rodentia</taxon>
        <taxon>Sciuromorpha</taxon>
        <taxon>Sciuridae</taxon>
        <taxon>Xerinae</taxon>
        <taxon>Marmotini</taxon>
        <taxon>Spermophilus</taxon>
    </lineage>
</organism>
<evidence type="ECO:0000256" key="1">
    <source>
        <dbReference type="ARBA" id="ARBA00013279"/>
    </source>
</evidence>
<evidence type="ECO:0000256" key="5">
    <source>
        <dbReference type="SAM" id="MobiDB-lite"/>
    </source>
</evidence>
<dbReference type="PANTHER" id="PTHR12406:SF22">
    <property type="entry name" value="1-ACYLGLYCEROL-3-PHOSPHATE O-ACYLTRANSFERASE PNPLA3"/>
    <property type="match status" value="1"/>
</dbReference>
<evidence type="ECO:0000313" key="7">
    <source>
        <dbReference type="Ensembl" id="ENSSDAP00000008457.1"/>
    </source>
</evidence>
<dbReference type="PROSITE" id="PS51635">
    <property type="entry name" value="PNPLA"/>
    <property type="match status" value="1"/>
</dbReference>
<feature type="compositionally biased region" description="Polar residues" evidence="5">
    <location>
        <begin position="434"/>
        <end position="443"/>
    </location>
</feature>
<name>A0A8C9PJX8_SPEDA</name>
<feature type="short sequence motif" description="DGA/G" evidence="4">
    <location>
        <begin position="210"/>
        <end position="212"/>
    </location>
</feature>
<dbReference type="InterPro" id="IPR002641">
    <property type="entry name" value="PNPLA_dom"/>
</dbReference>
<dbReference type="GO" id="GO:0005811">
    <property type="term" value="C:lipid droplet"/>
    <property type="evidence" value="ECO:0007669"/>
    <property type="project" value="TreeGrafter"/>
</dbReference>
<dbReference type="GO" id="GO:0055088">
    <property type="term" value="P:lipid homeostasis"/>
    <property type="evidence" value="ECO:0007669"/>
    <property type="project" value="TreeGrafter"/>
</dbReference>
<dbReference type="EC" id="3.1.1.3" evidence="1"/>
<dbReference type="InterPro" id="IPR033562">
    <property type="entry name" value="PLPL"/>
</dbReference>
<evidence type="ECO:0000256" key="4">
    <source>
        <dbReference type="PROSITE-ProRule" id="PRU01161"/>
    </source>
</evidence>
<evidence type="ECO:0000259" key="6">
    <source>
        <dbReference type="PROSITE" id="PS51635"/>
    </source>
</evidence>
<dbReference type="InterPro" id="IPR016035">
    <property type="entry name" value="Acyl_Trfase/lysoPLipase"/>
</dbReference>
<keyword evidence="3" id="KW-0443">Lipid metabolism</keyword>
<dbReference type="Proteomes" id="UP000694422">
    <property type="component" value="Unplaced"/>
</dbReference>
<dbReference type="Pfam" id="PF01734">
    <property type="entry name" value="Patatin"/>
    <property type="match status" value="1"/>
</dbReference>
<comment type="caution">
    <text evidence="4">Lacks conserved residue(s) required for the propagation of feature annotation.</text>
</comment>
<reference evidence="7" key="2">
    <citation type="submission" date="2025-09" db="UniProtKB">
        <authorList>
            <consortium name="Ensembl"/>
        </authorList>
    </citation>
    <scope>IDENTIFICATION</scope>
</reference>
<dbReference type="SUPFAM" id="SSF52151">
    <property type="entry name" value="FabD/lysophospholipase-like"/>
    <property type="match status" value="1"/>
</dbReference>
<dbReference type="Ensembl" id="ENSSDAT00000009617.1">
    <property type="protein sequence ID" value="ENSSDAP00000008457.1"/>
    <property type="gene ID" value="ENSSDAG00000007713.1"/>
</dbReference>
<sequence length="489" mass="54814">MPRSPGALGGAGKGHWTLRAHLVGPLPRPIASFSASFGVLQCRWSLRELSLDPGRGSTPERLFGPARRFQETFAPSHLRPYSLLVLTKGLYLQGGHLFLCICLLSPDRVLQIIMDLTWKARRQNLGVLHPSFNMGKYLRDGLQENLPDNVHQLISGKIGISLTRVSDRRNVLVSDFQSKAEVVDALLCSCFIPFYFGLIPPTFRGVRYIDGGFSDNLPLADVKTTITVCPFYGEFDICPKIKSTNFFHVHVTNFSFHLCLRNFHLLSRSVFFPPGFKMMREICLRGYLDACRFLEENGTCGLCGHLSLWVAGFLSLPPNPESTSGMVGSLPGPRGHEEKLLWVASILASYWKAAQFCVSHMCTPVCVCVCVCVCVWSWLRSYRLLIWLPNITDDFIQWLQWATSQVCARLMTCLLPFSRSHLSKETNFIFRTTHTKQNSSSGKTLRAQLPPPASQKPLPPNHKPLHPHNPPALEADWLGCVGRAKKVPQ</sequence>
<protein>
    <recommendedName>
        <fullName evidence="1">triacylglycerol lipase</fullName>
        <ecNumber evidence="1">3.1.1.3</ecNumber>
    </recommendedName>
</protein>
<dbReference type="GO" id="GO:0016020">
    <property type="term" value="C:membrane"/>
    <property type="evidence" value="ECO:0007669"/>
    <property type="project" value="TreeGrafter"/>
</dbReference>
<dbReference type="GO" id="GO:0004806">
    <property type="term" value="F:triacylglycerol lipase activity"/>
    <property type="evidence" value="ECO:0007669"/>
    <property type="project" value="UniProtKB-EC"/>
</dbReference>
<evidence type="ECO:0000313" key="8">
    <source>
        <dbReference type="Proteomes" id="UP000694422"/>
    </source>
</evidence>
<accession>A0A8C9PJX8</accession>
<dbReference type="FunFam" id="3.40.1090.10:FF:000003">
    <property type="entry name" value="Patatin-like phospholipase domain-containing protein 2"/>
    <property type="match status" value="1"/>
</dbReference>
<dbReference type="PANTHER" id="PTHR12406">
    <property type="entry name" value="CALCIUM-INDEPENDENT PHOSPHOLIPASE A2 IPLA2 -RELATED"/>
    <property type="match status" value="1"/>
</dbReference>
<dbReference type="GO" id="GO:0019433">
    <property type="term" value="P:triglyceride catabolic process"/>
    <property type="evidence" value="ECO:0007669"/>
    <property type="project" value="TreeGrafter"/>
</dbReference>